<dbReference type="PANTHER" id="PTHR19143:SF446">
    <property type="entry name" value="MGC107908 PROTEIN"/>
    <property type="match status" value="1"/>
</dbReference>
<evidence type="ECO:0000256" key="1">
    <source>
        <dbReference type="ARBA" id="ARBA00023157"/>
    </source>
</evidence>
<keyword evidence="1" id="KW-1015">Disulfide bond</keyword>
<evidence type="ECO:0000313" key="3">
    <source>
        <dbReference type="Ensembl" id="ENSLLEP00000032853.1"/>
    </source>
</evidence>
<sequence>TLLKIKNTHYSVLGGVQRALLSPAGDLYSCFTVLSSPDCKELHKLLPVCKYNINQLFPSSSLNSVPAGKHQLRVNLTDFNGGHVFASYSEFRIDGEEKNYTMTLKRFTGGTAGDSLSSHRNAQFSTKDRDNDIAPTISCANSFKGGWWYTKCHSSNLNGLYLRGNHSSYANGVNWNAARGVHYSFKISEMKMRPES</sequence>
<dbReference type="Proteomes" id="UP000694569">
    <property type="component" value="Unplaced"/>
</dbReference>
<feature type="domain" description="Fibrinogen C-terminal" evidence="2">
    <location>
        <begin position="72"/>
        <end position="196"/>
    </location>
</feature>
<dbReference type="GO" id="GO:0001867">
    <property type="term" value="P:complement activation, lectin pathway"/>
    <property type="evidence" value="ECO:0007669"/>
    <property type="project" value="TreeGrafter"/>
</dbReference>
<organism evidence="3 4">
    <name type="scientific">Leptobrachium leishanense</name>
    <name type="common">Leishan spiny toad</name>
    <dbReference type="NCBI Taxonomy" id="445787"/>
    <lineage>
        <taxon>Eukaryota</taxon>
        <taxon>Metazoa</taxon>
        <taxon>Chordata</taxon>
        <taxon>Craniata</taxon>
        <taxon>Vertebrata</taxon>
        <taxon>Euteleostomi</taxon>
        <taxon>Amphibia</taxon>
        <taxon>Batrachia</taxon>
        <taxon>Anura</taxon>
        <taxon>Pelobatoidea</taxon>
        <taxon>Megophryidae</taxon>
        <taxon>Leptobrachium</taxon>
    </lineage>
</organism>
<dbReference type="SUPFAM" id="SSF56496">
    <property type="entry name" value="Fibrinogen C-terminal domain-like"/>
    <property type="match status" value="1"/>
</dbReference>
<dbReference type="Pfam" id="PF00147">
    <property type="entry name" value="Fibrinogen_C"/>
    <property type="match status" value="1"/>
</dbReference>
<dbReference type="GO" id="GO:0005615">
    <property type="term" value="C:extracellular space"/>
    <property type="evidence" value="ECO:0007669"/>
    <property type="project" value="TreeGrafter"/>
</dbReference>
<dbReference type="InterPro" id="IPR020837">
    <property type="entry name" value="Fibrinogen_CS"/>
</dbReference>
<dbReference type="PANTHER" id="PTHR19143">
    <property type="entry name" value="FIBRINOGEN/TENASCIN/ANGIOPOEITIN"/>
    <property type="match status" value="1"/>
</dbReference>
<dbReference type="InterPro" id="IPR050373">
    <property type="entry name" value="Fibrinogen_C-term_domain"/>
</dbReference>
<dbReference type="InterPro" id="IPR014716">
    <property type="entry name" value="Fibrinogen_a/b/g_C_1"/>
</dbReference>
<accession>A0A8C5Q730</accession>
<protein>
    <recommendedName>
        <fullName evidence="2">Fibrinogen C-terminal domain-containing protein</fullName>
    </recommendedName>
</protein>
<dbReference type="GO" id="GO:0097367">
    <property type="term" value="F:carbohydrate derivative binding"/>
    <property type="evidence" value="ECO:0007669"/>
    <property type="project" value="TreeGrafter"/>
</dbReference>
<evidence type="ECO:0000313" key="4">
    <source>
        <dbReference type="Proteomes" id="UP000694569"/>
    </source>
</evidence>
<dbReference type="GO" id="GO:0003823">
    <property type="term" value="F:antigen binding"/>
    <property type="evidence" value="ECO:0007669"/>
    <property type="project" value="TreeGrafter"/>
</dbReference>
<evidence type="ECO:0000259" key="2">
    <source>
        <dbReference type="PROSITE" id="PS51406"/>
    </source>
</evidence>
<reference evidence="3" key="1">
    <citation type="submission" date="2025-08" db="UniProtKB">
        <authorList>
            <consortium name="Ensembl"/>
        </authorList>
    </citation>
    <scope>IDENTIFICATION</scope>
</reference>
<name>A0A8C5Q730_9ANUR</name>
<reference evidence="3" key="2">
    <citation type="submission" date="2025-09" db="UniProtKB">
        <authorList>
            <consortium name="Ensembl"/>
        </authorList>
    </citation>
    <scope>IDENTIFICATION</scope>
</reference>
<keyword evidence="4" id="KW-1185">Reference proteome</keyword>
<dbReference type="Ensembl" id="ENSLLET00000034116.1">
    <property type="protein sequence ID" value="ENSLLEP00000032853.1"/>
    <property type="gene ID" value="ENSLLEG00000020821.1"/>
</dbReference>
<dbReference type="GeneTree" id="ENSGT00940000157531"/>
<dbReference type="InterPro" id="IPR036056">
    <property type="entry name" value="Fibrinogen-like_C"/>
</dbReference>
<dbReference type="PROSITE" id="PS51406">
    <property type="entry name" value="FIBRINOGEN_C_2"/>
    <property type="match status" value="1"/>
</dbReference>
<dbReference type="InterPro" id="IPR002181">
    <property type="entry name" value="Fibrinogen_a/b/g_C_dom"/>
</dbReference>
<dbReference type="AlphaFoldDB" id="A0A8C5Q730"/>
<proteinExistence type="predicted"/>
<dbReference type="SMART" id="SM00186">
    <property type="entry name" value="FBG"/>
    <property type="match status" value="1"/>
</dbReference>
<dbReference type="Gene3D" id="3.90.215.10">
    <property type="entry name" value="Gamma Fibrinogen, chain A, domain 1"/>
    <property type="match status" value="1"/>
</dbReference>
<dbReference type="PROSITE" id="PS00514">
    <property type="entry name" value="FIBRINOGEN_C_1"/>
    <property type="match status" value="1"/>
</dbReference>
<dbReference type="GO" id="GO:0005102">
    <property type="term" value="F:signaling receptor binding"/>
    <property type="evidence" value="ECO:0007669"/>
    <property type="project" value="TreeGrafter"/>
</dbReference>